<keyword evidence="1" id="KW-0812">Transmembrane</keyword>
<proteinExistence type="predicted"/>
<feature type="transmembrane region" description="Helical" evidence="1">
    <location>
        <begin position="12"/>
        <end position="32"/>
    </location>
</feature>
<evidence type="ECO:0000313" key="3">
    <source>
        <dbReference type="Proteomes" id="UP001223079"/>
    </source>
</evidence>
<evidence type="ECO:0000313" key="2">
    <source>
        <dbReference type="EMBL" id="MDQ0221621.1"/>
    </source>
</evidence>
<reference evidence="2 3" key="1">
    <citation type="submission" date="2023-07" db="EMBL/GenBank/DDBJ databases">
        <title>Genomic Encyclopedia of Type Strains, Phase IV (KMG-IV): sequencing the most valuable type-strain genomes for metagenomic binning, comparative biology and taxonomic classification.</title>
        <authorList>
            <person name="Goeker M."/>
        </authorList>
    </citation>
    <scope>NUCLEOTIDE SEQUENCE [LARGE SCALE GENOMIC DNA]</scope>
    <source>
        <strain evidence="2 3">DSM 105143</strain>
    </source>
</reference>
<sequence length="146" mass="16390">MILFTSVTNHSFRKAGFAYLGLTVFSIVFTFVYEHFSYGESSPYMRLMFLAPLAGMVLCFLSLWQMTWLTNRLSLLLFNSTLGIIASGCLIKGIIEISGRSTSMEQPYWYAAIVFLAMSLLAGLTQTKKTSHNVNQPSRLARHSKA</sequence>
<keyword evidence="3" id="KW-1185">Reference proteome</keyword>
<evidence type="ECO:0000256" key="1">
    <source>
        <dbReference type="SAM" id="Phobius"/>
    </source>
</evidence>
<name>A0ABT9YNQ6_9STRE</name>
<keyword evidence="1" id="KW-1133">Transmembrane helix</keyword>
<dbReference type="RefSeq" id="WP_307120859.1">
    <property type="nucleotide sequence ID" value="NZ_JAUSTM010000001.1"/>
</dbReference>
<organism evidence="2 3">
    <name type="scientific">Streptococcus moroccensis</name>
    <dbReference type="NCBI Taxonomy" id="1451356"/>
    <lineage>
        <taxon>Bacteria</taxon>
        <taxon>Bacillati</taxon>
        <taxon>Bacillota</taxon>
        <taxon>Bacilli</taxon>
        <taxon>Lactobacillales</taxon>
        <taxon>Streptococcaceae</taxon>
        <taxon>Streptococcus</taxon>
    </lineage>
</organism>
<protein>
    <submittedName>
        <fullName evidence="2">Uncharacterized protein</fullName>
    </submittedName>
</protein>
<feature type="transmembrane region" description="Helical" evidence="1">
    <location>
        <begin position="107"/>
        <end position="124"/>
    </location>
</feature>
<dbReference type="EMBL" id="JAUSTM010000001">
    <property type="protein sequence ID" value="MDQ0221621.1"/>
    <property type="molecule type" value="Genomic_DNA"/>
</dbReference>
<accession>A0ABT9YNQ6</accession>
<comment type="caution">
    <text evidence="2">The sequence shown here is derived from an EMBL/GenBank/DDBJ whole genome shotgun (WGS) entry which is preliminary data.</text>
</comment>
<dbReference type="Proteomes" id="UP001223079">
    <property type="component" value="Unassembled WGS sequence"/>
</dbReference>
<gene>
    <name evidence="2" type="ORF">J2S23_000152</name>
</gene>
<keyword evidence="1" id="KW-0472">Membrane</keyword>
<feature type="transmembrane region" description="Helical" evidence="1">
    <location>
        <begin position="44"/>
        <end position="64"/>
    </location>
</feature>
<feature type="transmembrane region" description="Helical" evidence="1">
    <location>
        <begin position="76"/>
        <end position="95"/>
    </location>
</feature>